<proteinExistence type="predicted"/>
<dbReference type="Proteomes" id="UP000199679">
    <property type="component" value="Chromosome I"/>
</dbReference>
<evidence type="ECO:0000313" key="2">
    <source>
        <dbReference type="Proteomes" id="UP000199679"/>
    </source>
</evidence>
<keyword evidence="2" id="KW-1185">Reference proteome</keyword>
<dbReference type="AlphaFoldDB" id="A0A1H2BEA3"/>
<reference evidence="1 2" key="1">
    <citation type="submission" date="2016-10" db="EMBL/GenBank/DDBJ databases">
        <authorList>
            <person name="de Groot N.N."/>
        </authorList>
    </citation>
    <scope>NUCLEOTIDE SEQUENCE [LARGE SCALE GENOMIC DNA]</scope>
    <source>
        <strain evidence="1 2">MP1X4</strain>
    </source>
</reference>
<sequence>MAEKKDNYPFDLSLIGNKNTITSIELDSSSEEWNNGQVLFKWEYNNVKGSRFLHRNIVFKAIAEYFNNHLNNDDKEKLFNELNNIQPQLS</sequence>
<dbReference type="EMBL" id="LT629740">
    <property type="protein sequence ID" value="SDT56595.1"/>
    <property type="molecule type" value="Genomic_DNA"/>
</dbReference>
<dbReference type="RefSeq" id="WP_091377326.1">
    <property type="nucleotide sequence ID" value="NZ_LT629740.1"/>
</dbReference>
<accession>A0A1H2BEA3</accession>
<evidence type="ECO:0000313" key="1">
    <source>
        <dbReference type="EMBL" id="SDT56595.1"/>
    </source>
</evidence>
<organism evidence="1 2">
    <name type="scientific">Mucilaginibacter mallensis</name>
    <dbReference type="NCBI Taxonomy" id="652787"/>
    <lineage>
        <taxon>Bacteria</taxon>
        <taxon>Pseudomonadati</taxon>
        <taxon>Bacteroidota</taxon>
        <taxon>Sphingobacteriia</taxon>
        <taxon>Sphingobacteriales</taxon>
        <taxon>Sphingobacteriaceae</taxon>
        <taxon>Mucilaginibacter</taxon>
    </lineage>
</organism>
<name>A0A1H2BEA3_MUCMA</name>
<gene>
    <name evidence="1" type="ORF">SAMN05216490_4074</name>
</gene>
<protein>
    <submittedName>
        <fullName evidence="1">Uncharacterized protein</fullName>
    </submittedName>
</protein>